<feature type="compositionally biased region" description="Acidic residues" evidence="1">
    <location>
        <begin position="76"/>
        <end position="98"/>
    </location>
</feature>
<feature type="compositionally biased region" description="Low complexity" evidence="1">
    <location>
        <begin position="19"/>
        <end position="31"/>
    </location>
</feature>
<reference evidence="2" key="1">
    <citation type="submission" date="2020-05" db="EMBL/GenBank/DDBJ databases">
        <title>Phylogenomic resolution of chytrid fungi.</title>
        <authorList>
            <person name="Stajich J.E."/>
            <person name="Amses K."/>
            <person name="Simmons R."/>
            <person name="Seto K."/>
            <person name="Myers J."/>
            <person name="Bonds A."/>
            <person name="Quandt C.A."/>
            <person name="Barry K."/>
            <person name="Liu P."/>
            <person name="Grigoriev I."/>
            <person name="Longcore J.E."/>
            <person name="James T.Y."/>
        </authorList>
    </citation>
    <scope>NUCLEOTIDE SEQUENCE</scope>
    <source>
        <strain evidence="2">JEL0379</strain>
    </source>
</reference>
<keyword evidence="3" id="KW-1185">Reference proteome</keyword>
<comment type="caution">
    <text evidence="2">The sequence shown here is derived from an EMBL/GenBank/DDBJ whole genome shotgun (WGS) entry which is preliminary data.</text>
</comment>
<gene>
    <name evidence="2" type="ORF">HDU87_004838</name>
</gene>
<feature type="region of interest" description="Disordered" evidence="1">
    <location>
        <begin position="1"/>
        <end position="126"/>
    </location>
</feature>
<evidence type="ECO:0000313" key="3">
    <source>
        <dbReference type="Proteomes" id="UP001212152"/>
    </source>
</evidence>
<dbReference type="AlphaFoldDB" id="A0AAD5XQ37"/>
<accession>A0AAD5XQ37</accession>
<organism evidence="2 3">
    <name type="scientific">Geranomyces variabilis</name>
    <dbReference type="NCBI Taxonomy" id="109894"/>
    <lineage>
        <taxon>Eukaryota</taxon>
        <taxon>Fungi</taxon>
        <taxon>Fungi incertae sedis</taxon>
        <taxon>Chytridiomycota</taxon>
        <taxon>Chytridiomycota incertae sedis</taxon>
        <taxon>Chytridiomycetes</taxon>
        <taxon>Spizellomycetales</taxon>
        <taxon>Powellomycetaceae</taxon>
        <taxon>Geranomyces</taxon>
    </lineage>
</organism>
<sequence length="140" mass="14632">MSNPEDQVIAPASHKKVPADSAANGSSAASSKPQNGGSGKPVMVDIVIPKSLAQAPTRQRARKSTIKEVAVGASSGEDEWADPQAEESESSESSEEEIDARGAVKQARGGKARVHVDDSDSDDEVEVPYIKLCTKSTSAR</sequence>
<name>A0AAD5XQ37_9FUNG</name>
<protein>
    <submittedName>
        <fullName evidence="2">Uncharacterized protein</fullName>
    </submittedName>
</protein>
<dbReference type="EMBL" id="JADGJQ010000038">
    <property type="protein sequence ID" value="KAJ3176699.1"/>
    <property type="molecule type" value="Genomic_DNA"/>
</dbReference>
<evidence type="ECO:0000256" key="1">
    <source>
        <dbReference type="SAM" id="MobiDB-lite"/>
    </source>
</evidence>
<proteinExistence type="predicted"/>
<evidence type="ECO:0000313" key="2">
    <source>
        <dbReference type="EMBL" id="KAJ3176699.1"/>
    </source>
</evidence>
<dbReference type="Proteomes" id="UP001212152">
    <property type="component" value="Unassembled WGS sequence"/>
</dbReference>